<keyword evidence="5" id="KW-0862">Zinc</keyword>
<evidence type="ECO:0000256" key="6">
    <source>
        <dbReference type="ARBA" id="ARBA00023049"/>
    </source>
</evidence>
<gene>
    <name evidence="7" type="ORF">IQ13_1183</name>
</gene>
<evidence type="ECO:0000313" key="8">
    <source>
        <dbReference type="Proteomes" id="UP000316167"/>
    </source>
</evidence>
<evidence type="ECO:0000256" key="3">
    <source>
        <dbReference type="ARBA" id="ARBA00022723"/>
    </source>
</evidence>
<dbReference type="CDD" id="cd11375">
    <property type="entry name" value="Peptidase_M54"/>
    <property type="match status" value="1"/>
</dbReference>
<reference evidence="7 8" key="1">
    <citation type="journal article" date="2015" name="Stand. Genomic Sci.">
        <title>Genomic Encyclopedia of Bacterial and Archaeal Type Strains, Phase III: the genomes of soil and plant-associated and newly described type strains.</title>
        <authorList>
            <person name="Whitman W.B."/>
            <person name="Woyke T."/>
            <person name="Klenk H.P."/>
            <person name="Zhou Y."/>
            <person name="Lilburn T.G."/>
            <person name="Beck B.J."/>
            <person name="De Vos P."/>
            <person name="Vandamme P."/>
            <person name="Eisen J.A."/>
            <person name="Garrity G."/>
            <person name="Hugenholtz P."/>
            <person name="Kyrpides N.C."/>
        </authorList>
    </citation>
    <scope>NUCLEOTIDE SEQUENCE [LARGE SCALE GENOMIC DNA]</scope>
    <source>
        <strain evidence="7 8">CGMCC 1.7271</strain>
    </source>
</reference>
<dbReference type="PROSITE" id="PS51257">
    <property type="entry name" value="PROKAR_LIPOPROTEIN"/>
    <property type="match status" value="1"/>
</dbReference>
<dbReference type="InterPro" id="IPR012962">
    <property type="entry name" value="Pept_M54_archaemetzincn"/>
</dbReference>
<evidence type="ECO:0000256" key="1">
    <source>
        <dbReference type="ARBA" id="ARBA00001947"/>
    </source>
</evidence>
<name>A0A562SP50_9BACT</name>
<dbReference type="GO" id="GO:0006508">
    <property type="term" value="P:proteolysis"/>
    <property type="evidence" value="ECO:0007669"/>
    <property type="project" value="UniProtKB-KW"/>
</dbReference>
<evidence type="ECO:0000256" key="5">
    <source>
        <dbReference type="ARBA" id="ARBA00022833"/>
    </source>
</evidence>
<sequence length="206" mass="23224">MMRILVVTGLAVSLLLSCKEPYSKTKEEAKPVILLQPLAFTDTATLSFLKDSIEKFYPVSIVIAEPKQFPANTYYKPRNRYRADSTIKWLKEIKPDSAITIVGLTKEDISTSKSGYVDFGVMGLGYKPGNACVVSTWRLKKTAKSAQQIRERLFKVVVHEMGHNFWLDHCADQQCTMVDAEAKMKLDEITGLCNSCKQKLKIKRPA</sequence>
<keyword evidence="8" id="KW-1185">Reference proteome</keyword>
<dbReference type="OrthoDB" id="981600at2"/>
<dbReference type="GO" id="GO:0046872">
    <property type="term" value="F:metal ion binding"/>
    <property type="evidence" value="ECO:0007669"/>
    <property type="project" value="UniProtKB-KW"/>
</dbReference>
<protein>
    <submittedName>
        <fullName evidence="7">Archaemetzincin</fullName>
    </submittedName>
</protein>
<evidence type="ECO:0000313" key="7">
    <source>
        <dbReference type="EMBL" id="TWI83077.1"/>
    </source>
</evidence>
<dbReference type="Pfam" id="PF07998">
    <property type="entry name" value="Peptidase_M54"/>
    <property type="match status" value="1"/>
</dbReference>
<keyword evidence="4" id="KW-0378">Hydrolase</keyword>
<keyword evidence="3" id="KW-0479">Metal-binding</keyword>
<keyword evidence="6" id="KW-0482">Metalloprotease</keyword>
<dbReference type="RefSeq" id="WP_144885163.1">
    <property type="nucleotide sequence ID" value="NZ_VLLE01000003.1"/>
</dbReference>
<dbReference type="AlphaFoldDB" id="A0A562SP50"/>
<comment type="caution">
    <text evidence="7">The sequence shown here is derived from an EMBL/GenBank/DDBJ whole genome shotgun (WGS) entry which is preliminary data.</text>
</comment>
<dbReference type="PANTHER" id="PTHR15910">
    <property type="entry name" value="ARCHAEMETZINCIN"/>
    <property type="match status" value="1"/>
</dbReference>
<dbReference type="GO" id="GO:0008237">
    <property type="term" value="F:metallopeptidase activity"/>
    <property type="evidence" value="ECO:0007669"/>
    <property type="project" value="UniProtKB-KW"/>
</dbReference>
<dbReference type="Proteomes" id="UP000316167">
    <property type="component" value="Unassembled WGS sequence"/>
</dbReference>
<evidence type="ECO:0000256" key="4">
    <source>
        <dbReference type="ARBA" id="ARBA00022801"/>
    </source>
</evidence>
<accession>A0A562SP50</accession>
<proteinExistence type="predicted"/>
<comment type="cofactor">
    <cofactor evidence="1">
        <name>Zn(2+)</name>
        <dbReference type="ChEBI" id="CHEBI:29105"/>
    </cofactor>
</comment>
<dbReference type="PANTHER" id="PTHR15910:SF1">
    <property type="entry name" value="ARCHAEMETZINCIN-2"/>
    <property type="match status" value="1"/>
</dbReference>
<dbReference type="Gene3D" id="3.40.390.10">
    <property type="entry name" value="Collagenase (Catalytic Domain)"/>
    <property type="match status" value="1"/>
</dbReference>
<dbReference type="SUPFAM" id="SSF55486">
    <property type="entry name" value="Metalloproteases ('zincins'), catalytic domain"/>
    <property type="match status" value="1"/>
</dbReference>
<organism evidence="7 8">
    <name type="scientific">Lacibacter cauensis</name>
    <dbReference type="NCBI Taxonomy" id="510947"/>
    <lineage>
        <taxon>Bacteria</taxon>
        <taxon>Pseudomonadati</taxon>
        <taxon>Bacteroidota</taxon>
        <taxon>Chitinophagia</taxon>
        <taxon>Chitinophagales</taxon>
        <taxon>Chitinophagaceae</taxon>
        <taxon>Lacibacter</taxon>
    </lineage>
</organism>
<keyword evidence="2" id="KW-0645">Protease</keyword>
<dbReference type="InterPro" id="IPR024079">
    <property type="entry name" value="MetalloPept_cat_dom_sf"/>
</dbReference>
<dbReference type="EMBL" id="VLLE01000003">
    <property type="protein sequence ID" value="TWI83077.1"/>
    <property type="molecule type" value="Genomic_DNA"/>
</dbReference>
<evidence type="ECO:0000256" key="2">
    <source>
        <dbReference type="ARBA" id="ARBA00022670"/>
    </source>
</evidence>